<feature type="non-terminal residue" evidence="1">
    <location>
        <position position="1"/>
    </location>
</feature>
<comment type="caution">
    <text evidence="1">The sequence shown here is derived from an EMBL/GenBank/DDBJ whole genome shotgun (WGS) entry which is preliminary data.</text>
</comment>
<dbReference type="AlphaFoldDB" id="A0AA88XX52"/>
<accession>A0AA88XX52</accession>
<evidence type="ECO:0000313" key="1">
    <source>
        <dbReference type="EMBL" id="KAK3091897.1"/>
    </source>
</evidence>
<protein>
    <submittedName>
        <fullName evidence="1">Uncharacterized protein</fullName>
    </submittedName>
</protein>
<gene>
    <name evidence="1" type="ORF">FSP39_023538</name>
</gene>
<dbReference type="Proteomes" id="UP001186944">
    <property type="component" value="Unassembled WGS sequence"/>
</dbReference>
<evidence type="ECO:0000313" key="2">
    <source>
        <dbReference type="Proteomes" id="UP001186944"/>
    </source>
</evidence>
<sequence>QNAEDQAVSQAIVFSFIQKSRHPEYSNHLIPTIAISPSSFTIIMYDSQNDILLCLNESSLFEGNELSIPSLIILWLVLNYKLFCNGIDITKIPAKIDYRSKFQDRVCECLPIYREKLRWEVAKFPRMNLMKKKFTFKRQTENVFLID</sequence>
<name>A0AA88XX52_PINIB</name>
<reference evidence="1" key="1">
    <citation type="submission" date="2019-08" db="EMBL/GenBank/DDBJ databases">
        <title>The improved chromosome-level genome for the pearl oyster Pinctada fucata martensii using PacBio sequencing and Hi-C.</title>
        <authorList>
            <person name="Zheng Z."/>
        </authorList>
    </citation>
    <scope>NUCLEOTIDE SEQUENCE</scope>
    <source>
        <strain evidence="1">ZZ-2019</strain>
        <tissue evidence="1">Adductor muscle</tissue>
    </source>
</reference>
<organism evidence="1 2">
    <name type="scientific">Pinctada imbricata</name>
    <name type="common">Atlantic pearl-oyster</name>
    <name type="synonym">Pinctada martensii</name>
    <dbReference type="NCBI Taxonomy" id="66713"/>
    <lineage>
        <taxon>Eukaryota</taxon>
        <taxon>Metazoa</taxon>
        <taxon>Spiralia</taxon>
        <taxon>Lophotrochozoa</taxon>
        <taxon>Mollusca</taxon>
        <taxon>Bivalvia</taxon>
        <taxon>Autobranchia</taxon>
        <taxon>Pteriomorphia</taxon>
        <taxon>Pterioida</taxon>
        <taxon>Pterioidea</taxon>
        <taxon>Pteriidae</taxon>
        <taxon>Pinctada</taxon>
    </lineage>
</organism>
<keyword evidence="2" id="KW-1185">Reference proteome</keyword>
<proteinExistence type="predicted"/>
<dbReference type="EMBL" id="VSWD01000010">
    <property type="protein sequence ID" value="KAK3091897.1"/>
    <property type="molecule type" value="Genomic_DNA"/>
</dbReference>